<name>A0AAX6MWV4_9PEZI</name>
<organism evidence="2 3">
    <name type="scientific">Daldinia eschscholtzii</name>
    <dbReference type="NCBI Taxonomy" id="292717"/>
    <lineage>
        <taxon>Eukaryota</taxon>
        <taxon>Fungi</taxon>
        <taxon>Dikarya</taxon>
        <taxon>Ascomycota</taxon>
        <taxon>Pezizomycotina</taxon>
        <taxon>Sordariomycetes</taxon>
        <taxon>Xylariomycetidae</taxon>
        <taxon>Xylariales</taxon>
        <taxon>Hypoxylaceae</taxon>
        <taxon>Daldinia</taxon>
    </lineage>
</organism>
<dbReference type="EMBL" id="JBANMG010000002">
    <property type="protein sequence ID" value="KAK6956662.1"/>
    <property type="molecule type" value="Genomic_DNA"/>
</dbReference>
<reference evidence="2 3" key="1">
    <citation type="journal article" date="2024" name="Front Chem Biol">
        <title>Unveiling the potential of Daldinia eschscholtzii MFLUCC 19-0629 through bioactivity and bioinformatics studies for enhanced sustainable agriculture production.</title>
        <authorList>
            <person name="Brooks S."/>
            <person name="Weaver J.A."/>
            <person name="Klomchit A."/>
            <person name="Alharthi S.A."/>
            <person name="Onlamun T."/>
            <person name="Nurani R."/>
            <person name="Vong T.K."/>
            <person name="Alberti F."/>
            <person name="Greco C."/>
        </authorList>
    </citation>
    <scope>NUCLEOTIDE SEQUENCE [LARGE SCALE GENOMIC DNA]</scope>
    <source>
        <strain evidence="2">MFLUCC 19-0629</strain>
    </source>
</reference>
<evidence type="ECO:0000313" key="2">
    <source>
        <dbReference type="EMBL" id="KAK6956662.1"/>
    </source>
</evidence>
<dbReference type="Proteomes" id="UP001369815">
    <property type="component" value="Unassembled WGS sequence"/>
</dbReference>
<evidence type="ECO:0000256" key="1">
    <source>
        <dbReference type="SAM" id="SignalP"/>
    </source>
</evidence>
<feature type="signal peptide" evidence="1">
    <location>
        <begin position="1"/>
        <end position="18"/>
    </location>
</feature>
<keyword evidence="1" id="KW-0732">Signal</keyword>
<evidence type="ECO:0000313" key="3">
    <source>
        <dbReference type="Proteomes" id="UP001369815"/>
    </source>
</evidence>
<accession>A0AAX6MWV4</accession>
<feature type="chain" id="PRO_5043870218" evidence="1">
    <location>
        <begin position="19"/>
        <end position="860"/>
    </location>
</feature>
<dbReference type="AlphaFoldDB" id="A0AAX6MWV4"/>
<protein>
    <submittedName>
        <fullName evidence="2">Uncharacterized protein</fullName>
    </submittedName>
</protein>
<sequence length="860" mass="98282">MRFLLFLSTGVLAPIISAAPVAHDGALSKRENLCSLKAPPEICQPDPTVTVEETAQRAYDFYRAFVVDGNPRKMFSLIDSTYKQHHPGYASGPNNIWGLFCSGNKLGSEQNTAWCFDASTNMSYAQYSTTDRWLWVDGCVHEHWDQGERIPKEKKMDPEQKFYSIFHDFLPDLSTEILEQSPEIQAYYIGGSFVYLDQADILAGTHPLYWNAAIVVDTKLDIFKLVNETRERLLKLTGIVQQECPEELFQVPSPDSEYWSEFDAVRFAGYDESGFRRSVVITSLEYFFSNSPRTRSRSALNIYSYEDRRVYKSNRPGRVECQVLQASSLPNGFAILHDQWLYEDSMKPYDYRRDPSDLGFGQATDLLLGGIPLFQSTYGEQITKYVLSVHDRATGEHATAKSLLNSAFFSSDYTAWVNEKLNSYTITEPPLPILDSNIVLGSPRQTALLSDTWTSEKLWDHDPSRSAETVPMKFVERYEHDIATSARQRSPPVEYGVSREWEVTTVKDSGKSFSMLCKETPFAAWELEKAVRASAYYPWVRVPRISDSDLLYFPIVEHELESDIRLRYIEGGSNNWDDAETLLHVEMVKAELMLDAYKWSLRDPAVQRKHSDELLRSLLEKVAAKETTLRELYGDEIQLQPGVSVAIEEFLDMQWIINNERYPSLRQMLDRAHEDLHEAQSGPIVFGLGDASAPHTMVSPKTAQGGRKIIFDSYELSGYRPLMLDVARTFYFDVFFETVHLSNLTSREWPRVTYEVTKTTIEVTYATNYDWLARAIAHIKMRYLINPLEQEVGNAGFSFDGLITQLSSNILLLPALYQDFSGRPEDMITCLVNGIVMSRCRSWKDIYLGLQKLGFDILSI</sequence>
<keyword evidence="3" id="KW-1185">Reference proteome</keyword>
<gene>
    <name evidence="2" type="ORF">Daesc_001941</name>
</gene>
<comment type="caution">
    <text evidence="2">The sequence shown here is derived from an EMBL/GenBank/DDBJ whole genome shotgun (WGS) entry which is preliminary data.</text>
</comment>
<proteinExistence type="predicted"/>